<dbReference type="Gene3D" id="3.30.110.170">
    <property type="entry name" value="Protein of unknown function (DUF541), domain 1"/>
    <property type="match status" value="1"/>
</dbReference>
<dbReference type="Pfam" id="PF04402">
    <property type="entry name" value="SIMPL"/>
    <property type="match status" value="1"/>
</dbReference>
<evidence type="ECO:0000313" key="3">
    <source>
        <dbReference type="Proteomes" id="UP000012073"/>
    </source>
</evidence>
<keyword evidence="1" id="KW-0732">Signal</keyword>
<proteinExistence type="predicted"/>
<dbReference type="InterPro" id="IPR052022">
    <property type="entry name" value="26kDa_periplasmic_antigen"/>
</dbReference>
<dbReference type="GeneID" id="17324636"/>
<dbReference type="InterPro" id="IPR007497">
    <property type="entry name" value="SIMPL/DUF541"/>
</dbReference>
<name>R7QI62_CHOCR</name>
<dbReference type="KEGG" id="ccp:CHC_T00005325001"/>
<gene>
    <name evidence="2" type="ORF">CHC_T00005325001</name>
</gene>
<accession>R7QI62</accession>
<dbReference type="Gramene" id="CDF37100">
    <property type="protein sequence ID" value="CDF37100"/>
    <property type="gene ID" value="CHC_T00005325001"/>
</dbReference>
<feature type="signal peptide" evidence="1">
    <location>
        <begin position="1"/>
        <end position="33"/>
    </location>
</feature>
<dbReference type="RefSeq" id="XP_005716919.1">
    <property type="nucleotide sequence ID" value="XM_005716862.1"/>
</dbReference>
<dbReference type="PANTHER" id="PTHR34387:SF2">
    <property type="entry name" value="SLR1258 PROTEIN"/>
    <property type="match status" value="1"/>
</dbReference>
<feature type="chain" id="PRO_5004442854" description="26 kDa periplasmic immunogenic protein" evidence="1">
    <location>
        <begin position="34"/>
        <end position="238"/>
    </location>
</feature>
<protein>
    <recommendedName>
        <fullName evidence="4">26 kDa periplasmic immunogenic protein</fullName>
    </recommendedName>
</protein>
<dbReference type="GO" id="GO:0006974">
    <property type="term" value="P:DNA damage response"/>
    <property type="evidence" value="ECO:0007669"/>
    <property type="project" value="TreeGrafter"/>
</dbReference>
<dbReference type="PANTHER" id="PTHR34387">
    <property type="entry name" value="SLR1258 PROTEIN"/>
    <property type="match status" value="1"/>
</dbReference>
<dbReference type="AlphaFoldDB" id="R7QI62"/>
<dbReference type="Proteomes" id="UP000012073">
    <property type="component" value="Unassembled WGS sequence"/>
</dbReference>
<evidence type="ECO:0000313" key="2">
    <source>
        <dbReference type="EMBL" id="CDF37100.1"/>
    </source>
</evidence>
<dbReference type="PhylomeDB" id="R7QI62"/>
<keyword evidence="3" id="KW-1185">Reference proteome</keyword>
<evidence type="ECO:0008006" key="4">
    <source>
        <dbReference type="Google" id="ProtNLM"/>
    </source>
</evidence>
<organism evidence="2 3">
    <name type="scientific">Chondrus crispus</name>
    <name type="common">Carrageen Irish moss</name>
    <name type="synonym">Polymorpha crispa</name>
    <dbReference type="NCBI Taxonomy" id="2769"/>
    <lineage>
        <taxon>Eukaryota</taxon>
        <taxon>Rhodophyta</taxon>
        <taxon>Florideophyceae</taxon>
        <taxon>Rhodymeniophycidae</taxon>
        <taxon>Gigartinales</taxon>
        <taxon>Gigartinaceae</taxon>
        <taxon>Chondrus</taxon>
    </lineage>
</organism>
<reference evidence="3" key="1">
    <citation type="journal article" date="2013" name="Proc. Natl. Acad. Sci. U.S.A.">
        <title>Genome structure and metabolic features in the red seaweed Chondrus crispus shed light on evolution of the Archaeplastida.</title>
        <authorList>
            <person name="Collen J."/>
            <person name="Porcel B."/>
            <person name="Carre W."/>
            <person name="Ball S.G."/>
            <person name="Chaparro C."/>
            <person name="Tonon T."/>
            <person name="Barbeyron T."/>
            <person name="Michel G."/>
            <person name="Noel B."/>
            <person name="Valentin K."/>
            <person name="Elias M."/>
            <person name="Artiguenave F."/>
            <person name="Arun A."/>
            <person name="Aury J.M."/>
            <person name="Barbosa-Neto J.F."/>
            <person name="Bothwell J.H."/>
            <person name="Bouget F.Y."/>
            <person name="Brillet L."/>
            <person name="Cabello-Hurtado F."/>
            <person name="Capella-Gutierrez S."/>
            <person name="Charrier B."/>
            <person name="Cladiere L."/>
            <person name="Cock J.M."/>
            <person name="Coelho S.M."/>
            <person name="Colleoni C."/>
            <person name="Czjzek M."/>
            <person name="Da Silva C."/>
            <person name="Delage L."/>
            <person name="Denoeud F."/>
            <person name="Deschamps P."/>
            <person name="Dittami S.M."/>
            <person name="Gabaldon T."/>
            <person name="Gachon C.M."/>
            <person name="Groisillier A."/>
            <person name="Herve C."/>
            <person name="Jabbari K."/>
            <person name="Katinka M."/>
            <person name="Kloareg B."/>
            <person name="Kowalczyk N."/>
            <person name="Labadie K."/>
            <person name="Leblanc C."/>
            <person name="Lopez P.J."/>
            <person name="McLachlan D.H."/>
            <person name="Meslet-Cladiere L."/>
            <person name="Moustafa A."/>
            <person name="Nehr Z."/>
            <person name="Nyvall Collen P."/>
            <person name="Panaud O."/>
            <person name="Partensky F."/>
            <person name="Poulain J."/>
            <person name="Rensing S.A."/>
            <person name="Rousvoal S."/>
            <person name="Samson G."/>
            <person name="Symeonidi A."/>
            <person name="Weissenbach J."/>
            <person name="Zambounis A."/>
            <person name="Wincker P."/>
            <person name="Boyen C."/>
        </authorList>
    </citation>
    <scope>NUCLEOTIDE SEQUENCE [LARGE SCALE GENOMIC DNA]</scope>
    <source>
        <strain evidence="3">cv. Stackhouse</strain>
    </source>
</reference>
<sequence>MVRNTSSNPPSTYVSNMRTALLLFATLLLTAHARTINVVGEGTSNLPPDQVTLEAGVTTTAKSAVTALTDNNRKFVRLVAVVKEKGIADKDVQTSSFDVFQDFRGRGDSRMRVYTVSNQVTIKVRDVAMVGEILDALVRAGSNEIYGITFGLQDSQMGKDTARKLAVADAARKAELFAKSAGVKVGKVLAISETAIAGGSDNGATLPNGEFAARETLSVSPGELDVEVIVYVLYELVE</sequence>
<dbReference type="Gene3D" id="3.30.70.2970">
    <property type="entry name" value="Protein of unknown function (DUF541), domain 2"/>
    <property type="match status" value="1"/>
</dbReference>
<dbReference type="OrthoDB" id="290898at2759"/>
<evidence type="ECO:0000256" key="1">
    <source>
        <dbReference type="SAM" id="SignalP"/>
    </source>
</evidence>
<dbReference type="EMBL" id="HG001815">
    <property type="protein sequence ID" value="CDF37100.1"/>
    <property type="molecule type" value="Genomic_DNA"/>
</dbReference>